<dbReference type="Proteomes" id="UP000631114">
    <property type="component" value="Unassembled WGS sequence"/>
</dbReference>
<comment type="caution">
    <text evidence="3">The sequence shown here is derived from an EMBL/GenBank/DDBJ whole genome shotgun (WGS) entry which is preliminary data.</text>
</comment>
<keyword evidence="1" id="KW-0687">Ribonucleoprotein</keyword>
<protein>
    <recommendedName>
        <fullName evidence="1">60S ribosomal protein L7a</fullName>
    </recommendedName>
</protein>
<comment type="function">
    <text evidence="1">Component of the ribosome.</text>
</comment>
<dbReference type="GO" id="GO:0003723">
    <property type="term" value="F:RNA binding"/>
    <property type="evidence" value="ECO:0007669"/>
    <property type="project" value="UniProtKB-UniRule"/>
</dbReference>
<organism evidence="3 4">
    <name type="scientific">Coptis chinensis</name>
    <dbReference type="NCBI Taxonomy" id="261450"/>
    <lineage>
        <taxon>Eukaryota</taxon>
        <taxon>Viridiplantae</taxon>
        <taxon>Streptophyta</taxon>
        <taxon>Embryophyta</taxon>
        <taxon>Tracheophyta</taxon>
        <taxon>Spermatophyta</taxon>
        <taxon>Magnoliopsida</taxon>
        <taxon>Ranunculales</taxon>
        <taxon>Ranunculaceae</taxon>
        <taxon>Coptidoideae</taxon>
        <taxon>Coptis</taxon>
    </lineage>
</organism>
<evidence type="ECO:0000313" key="3">
    <source>
        <dbReference type="EMBL" id="KAF9608098.1"/>
    </source>
</evidence>
<evidence type="ECO:0000313" key="4">
    <source>
        <dbReference type="Proteomes" id="UP000631114"/>
    </source>
</evidence>
<feature type="non-terminal residue" evidence="3">
    <location>
        <position position="68"/>
    </location>
</feature>
<feature type="region of interest" description="Disordered" evidence="2">
    <location>
        <begin position="1"/>
        <end position="20"/>
    </location>
</feature>
<evidence type="ECO:0000256" key="2">
    <source>
        <dbReference type="SAM" id="MobiDB-lite"/>
    </source>
</evidence>
<gene>
    <name evidence="3" type="ORF">IFM89_006025</name>
</gene>
<name>A0A835I2W7_9MAGN</name>
<keyword evidence="1" id="KW-0689">Ribosomal protein</keyword>
<proteinExistence type="inferred from homology"/>
<sequence>LFLQTPKRGAKAPAPAKKKDVENVTNPLFEKRAKRFGIGGALPPKKDLHKFVKWPKVVRIQRQQRILK</sequence>
<dbReference type="PRINTS" id="PR00882">
    <property type="entry name" value="RIBOSOMALL7A"/>
</dbReference>
<dbReference type="GO" id="GO:0022625">
    <property type="term" value="C:cytosolic large ribosomal subunit"/>
    <property type="evidence" value="ECO:0007669"/>
    <property type="project" value="UniProtKB-UniRule"/>
</dbReference>
<accession>A0A835I2W7</accession>
<dbReference type="EMBL" id="JADFTS010000004">
    <property type="protein sequence ID" value="KAF9608098.1"/>
    <property type="molecule type" value="Genomic_DNA"/>
</dbReference>
<dbReference type="AlphaFoldDB" id="A0A835I2W7"/>
<reference evidence="3 4" key="1">
    <citation type="submission" date="2020-10" db="EMBL/GenBank/DDBJ databases">
        <title>The Coptis chinensis genome and diversification of protoberbering-type alkaloids.</title>
        <authorList>
            <person name="Wang B."/>
            <person name="Shu S."/>
            <person name="Song C."/>
            <person name="Liu Y."/>
        </authorList>
    </citation>
    <scope>NUCLEOTIDE SEQUENCE [LARGE SCALE GENOMIC DNA]</scope>
    <source>
        <strain evidence="3">HL-2020</strain>
        <tissue evidence="3">Leaf</tissue>
    </source>
</reference>
<comment type="similarity">
    <text evidence="1">Belongs to the eukaryotic ribosomal protein eL8 family.</text>
</comment>
<dbReference type="OrthoDB" id="1882850at2759"/>
<dbReference type="InterPro" id="IPR001921">
    <property type="entry name" value="Ribosomal_eL8_euk"/>
</dbReference>
<evidence type="ECO:0000256" key="1">
    <source>
        <dbReference type="RuleBase" id="RU367042"/>
    </source>
</evidence>
<keyword evidence="4" id="KW-1185">Reference proteome</keyword>